<protein>
    <submittedName>
        <fullName evidence="2">Uncharacterized protein</fullName>
    </submittedName>
</protein>
<keyword evidence="3" id="KW-1185">Reference proteome</keyword>
<evidence type="ECO:0000256" key="1">
    <source>
        <dbReference type="SAM" id="MobiDB-lite"/>
    </source>
</evidence>
<dbReference type="Proteomes" id="UP000831796">
    <property type="component" value="Chromosome"/>
</dbReference>
<accession>A0A8T9Q6K1</accession>
<dbReference type="AlphaFoldDB" id="A0A8T9Q6K1"/>
<evidence type="ECO:0000313" key="3">
    <source>
        <dbReference type="Proteomes" id="UP000831796"/>
    </source>
</evidence>
<feature type="region of interest" description="Disordered" evidence="1">
    <location>
        <begin position="1"/>
        <end position="62"/>
    </location>
</feature>
<proteinExistence type="predicted"/>
<dbReference type="EMBL" id="CP095046">
    <property type="protein sequence ID" value="UOQ73187.1"/>
    <property type="molecule type" value="Genomic_DNA"/>
</dbReference>
<name>A0A8T9Q6K1_9BACT</name>
<dbReference type="RefSeq" id="WP_244676541.1">
    <property type="nucleotide sequence ID" value="NZ_CP095046.1"/>
</dbReference>
<reference evidence="2" key="1">
    <citation type="submission" date="2022-04" db="EMBL/GenBank/DDBJ databases">
        <title>Hymenobacter sp. isolated from the air.</title>
        <authorList>
            <person name="Won M."/>
            <person name="Lee C.-M."/>
            <person name="Woen H.-Y."/>
            <person name="Kwon S.-W."/>
        </authorList>
    </citation>
    <scope>NUCLEOTIDE SEQUENCE</scope>
    <source>
        <strain evidence="2">5116S-3</strain>
    </source>
</reference>
<organism evidence="2 3">
    <name type="scientific">Hymenobacter cellulosilyticus</name>
    <dbReference type="NCBI Taxonomy" id="2932248"/>
    <lineage>
        <taxon>Bacteria</taxon>
        <taxon>Pseudomonadati</taxon>
        <taxon>Bacteroidota</taxon>
        <taxon>Cytophagia</taxon>
        <taxon>Cytophagales</taxon>
        <taxon>Hymenobacteraceae</taxon>
        <taxon>Hymenobacter</taxon>
    </lineage>
</organism>
<gene>
    <name evidence="2" type="ORF">MUN79_04240</name>
</gene>
<sequence length="62" mass="6780">MKPSKTSSSANSQPASNLSMAGKTAEEYERARTGGMLTKQQFLTHLRKNGQLPPDTNWQLAS</sequence>
<feature type="compositionally biased region" description="Polar residues" evidence="1">
    <location>
        <begin position="1"/>
        <end position="19"/>
    </location>
</feature>
<dbReference type="KEGG" id="hcu:MUN79_04240"/>
<evidence type="ECO:0000313" key="2">
    <source>
        <dbReference type="EMBL" id="UOQ73187.1"/>
    </source>
</evidence>